<evidence type="ECO:0000256" key="1">
    <source>
        <dbReference type="ARBA" id="ARBA00023015"/>
    </source>
</evidence>
<dbReference type="RefSeq" id="WP_130303911.1">
    <property type="nucleotide sequence ID" value="NZ_SHKO01000001.1"/>
</dbReference>
<dbReference type="SUPFAM" id="SSF46785">
    <property type="entry name" value="Winged helix' DNA-binding domain"/>
    <property type="match status" value="1"/>
</dbReference>
<dbReference type="InterPro" id="IPR000835">
    <property type="entry name" value="HTH_MarR-typ"/>
</dbReference>
<keyword evidence="1" id="KW-0805">Transcription regulation</keyword>
<accession>A0A4Q7VUS2</accession>
<evidence type="ECO:0000313" key="6">
    <source>
        <dbReference type="Proteomes" id="UP000293398"/>
    </source>
</evidence>
<dbReference type="GO" id="GO:0003677">
    <property type="term" value="F:DNA binding"/>
    <property type="evidence" value="ECO:0007669"/>
    <property type="project" value="UniProtKB-KW"/>
</dbReference>
<name>A0A4Q7VUS2_9BURK</name>
<dbReference type="Pfam" id="PF13463">
    <property type="entry name" value="HTH_27"/>
    <property type="match status" value="1"/>
</dbReference>
<evidence type="ECO:0000313" key="5">
    <source>
        <dbReference type="EMBL" id="RZU00394.1"/>
    </source>
</evidence>
<reference evidence="5 6" key="1">
    <citation type="submission" date="2019-02" db="EMBL/GenBank/DDBJ databases">
        <title>Genomic Encyclopedia of Type Strains, Phase IV (KMG-IV): sequencing the most valuable type-strain genomes for metagenomic binning, comparative biology and taxonomic classification.</title>
        <authorList>
            <person name="Goeker M."/>
        </authorList>
    </citation>
    <scope>NUCLEOTIDE SEQUENCE [LARGE SCALE GENOMIC DNA]</scope>
    <source>
        <strain evidence="5 6">DSM 23814</strain>
    </source>
</reference>
<keyword evidence="3" id="KW-0804">Transcription</keyword>
<dbReference type="PRINTS" id="PR00598">
    <property type="entry name" value="HTHMARR"/>
</dbReference>
<feature type="domain" description="HTH marR-type" evidence="4">
    <location>
        <begin position="19"/>
        <end position="152"/>
    </location>
</feature>
<keyword evidence="6" id="KW-1185">Reference proteome</keyword>
<keyword evidence="2" id="KW-0238">DNA-binding</keyword>
<dbReference type="SMART" id="SM00347">
    <property type="entry name" value="HTH_MARR"/>
    <property type="match status" value="1"/>
</dbReference>
<dbReference type="PROSITE" id="PS50995">
    <property type="entry name" value="HTH_MARR_2"/>
    <property type="match status" value="1"/>
</dbReference>
<protein>
    <submittedName>
        <fullName evidence="5">MarR family transcriptional regulator for hemolysin</fullName>
    </submittedName>
</protein>
<proteinExistence type="predicted"/>
<dbReference type="OrthoDB" id="6002259at2"/>
<organism evidence="5 6">
    <name type="scientific">Advenella incenata</name>
    <dbReference type="NCBI Taxonomy" id="267800"/>
    <lineage>
        <taxon>Bacteria</taxon>
        <taxon>Pseudomonadati</taxon>
        <taxon>Pseudomonadota</taxon>
        <taxon>Betaproteobacteria</taxon>
        <taxon>Burkholderiales</taxon>
        <taxon>Alcaligenaceae</taxon>
    </lineage>
</organism>
<dbReference type="GO" id="GO:0003700">
    <property type="term" value="F:DNA-binding transcription factor activity"/>
    <property type="evidence" value="ECO:0007669"/>
    <property type="project" value="InterPro"/>
</dbReference>
<dbReference type="InterPro" id="IPR036388">
    <property type="entry name" value="WH-like_DNA-bd_sf"/>
</dbReference>
<evidence type="ECO:0000256" key="2">
    <source>
        <dbReference type="ARBA" id="ARBA00023125"/>
    </source>
</evidence>
<dbReference type="EMBL" id="SHKO01000001">
    <property type="protein sequence ID" value="RZU00394.1"/>
    <property type="molecule type" value="Genomic_DNA"/>
</dbReference>
<evidence type="ECO:0000259" key="4">
    <source>
        <dbReference type="PROSITE" id="PS50995"/>
    </source>
</evidence>
<dbReference type="Proteomes" id="UP000293398">
    <property type="component" value="Unassembled WGS sequence"/>
</dbReference>
<evidence type="ECO:0000256" key="3">
    <source>
        <dbReference type="ARBA" id="ARBA00023163"/>
    </source>
</evidence>
<comment type="caution">
    <text evidence="5">The sequence shown here is derived from an EMBL/GenBank/DDBJ whole genome shotgun (WGS) entry which is preliminary data.</text>
</comment>
<gene>
    <name evidence="5" type="ORF">EV681_2202</name>
</gene>
<dbReference type="InterPro" id="IPR036390">
    <property type="entry name" value="WH_DNA-bd_sf"/>
</dbReference>
<sequence length="162" mass="18235">MQTKLPASPPSSHEPLQPHSRFGFLLGSVYRQWRRQIDLNFKDLGLSDATRMPLLVLHVQNQALRQKDLAQALYLDSSSLVRVLAQLQKAQLVQWDFDPADRRTKRIALTPAGRKAAALILEKSMEIEQTILADLSANEIQVTRQALEKISGRLESAGQINK</sequence>
<dbReference type="AlphaFoldDB" id="A0A4Q7VUS2"/>
<dbReference type="Gene3D" id="1.10.10.10">
    <property type="entry name" value="Winged helix-like DNA-binding domain superfamily/Winged helix DNA-binding domain"/>
    <property type="match status" value="1"/>
</dbReference>
<dbReference type="PANTHER" id="PTHR42756">
    <property type="entry name" value="TRANSCRIPTIONAL REGULATOR, MARR"/>
    <property type="match status" value="1"/>
</dbReference>
<dbReference type="PANTHER" id="PTHR42756:SF1">
    <property type="entry name" value="TRANSCRIPTIONAL REPRESSOR OF EMRAB OPERON"/>
    <property type="match status" value="1"/>
</dbReference>